<dbReference type="GO" id="GO:0071526">
    <property type="term" value="P:semaphorin-plexin signaling pathway"/>
    <property type="evidence" value="ECO:0007669"/>
    <property type="project" value="TreeGrafter"/>
</dbReference>
<feature type="compositionally biased region" description="Polar residues" evidence="8">
    <location>
        <begin position="345"/>
        <end position="356"/>
    </location>
</feature>
<sequence length="397" mass="43809">MELGSEIRLRKHRAVSGLTNTNRFICCVSGTFMNSLGTQSNMCMFLWLFHRRTRRQDIRNGDPLSQCSDLQHHDEVDGLGRVEDRSVYGVENSSMFLECSPKSQRALIYWQLQRPNEDRKHEIKSEDRVIRTEQGLLIRTLTQADSGVYTCHAVEHGFIQPLLRLSLQVIPTQRLGELLPGGPQGGAGGSGGAGSGSGGAGGPAGAGHSTKHKLWYRDFLSLLDHPDLNSMEEFCERVWRKERKQRRLKTPTITTNDQSLARPDGGAPSSGLQLKSSPLGAGEPNAQKQQSGHPTVQQQQNKEGSPRSTNPQKVQHHAGTLTQAQAPKNNNQNAQNSQATPNTQSPQKGQGAQGETQVPGGGARGGPQHTAKWRRMQENKKGRNRRTHEQQRPPRSV</sequence>
<feature type="compositionally biased region" description="Gly residues" evidence="8">
    <location>
        <begin position="182"/>
        <end position="205"/>
    </location>
</feature>
<dbReference type="PROSITE" id="PS50835">
    <property type="entry name" value="IG_LIKE"/>
    <property type="match status" value="1"/>
</dbReference>
<feature type="compositionally biased region" description="Basic and acidic residues" evidence="8">
    <location>
        <begin position="375"/>
        <end position="397"/>
    </location>
</feature>
<dbReference type="GO" id="GO:0038191">
    <property type="term" value="F:neuropilin binding"/>
    <property type="evidence" value="ECO:0007669"/>
    <property type="project" value="TreeGrafter"/>
</dbReference>
<keyword evidence="11" id="KW-1185">Reference proteome</keyword>
<dbReference type="PANTHER" id="PTHR11036:SF71">
    <property type="entry name" value="SEMAPHORIN-3AA"/>
    <property type="match status" value="1"/>
</dbReference>
<dbReference type="GO" id="GO:0008045">
    <property type="term" value="P:motor neuron axon guidance"/>
    <property type="evidence" value="ECO:0007669"/>
    <property type="project" value="TreeGrafter"/>
</dbReference>
<dbReference type="InterPro" id="IPR003599">
    <property type="entry name" value="Ig_sub"/>
</dbReference>
<evidence type="ECO:0000256" key="6">
    <source>
        <dbReference type="ARBA" id="ARBA00023180"/>
    </source>
</evidence>
<dbReference type="Pfam" id="PF00047">
    <property type="entry name" value="ig"/>
    <property type="match status" value="1"/>
</dbReference>
<keyword evidence="6" id="KW-0325">Glycoprotein</keyword>
<accession>A0A4W5KM61</accession>
<reference evidence="10" key="3">
    <citation type="submission" date="2025-09" db="UniProtKB">
        <authorList>
            <consortium name="Ensembl"/>
        </authorList>
    </citation>
    <scope>IDENTIFICATION</scope>
</reference>
<comment type="subcellular location">
    <subcellularLocation>
        <location evidence="1">Secreted</location>
    </subcellularLocation>
</comment>
<dbReference type="GO" id="GO:0005615">
    <property type="term" value="C:extracellular space"/>
    <property type="evidence" value="ECO:0007669"/>
    <property type="project" value="TreeGrafter"/>
</dbReference>
<evidence type="ECO:0000256" key="3">
    <source>
        <dbReference type="ARBA" id="ARBA00022525"/>
    </source>
</evidence>
<dbReference type="GO" id="GO:0001755">
    <property type="term" value="P:neural crest cell migration"/>
    <property type="evidence" value="ECO:0007669"/>
    <property type="project" value="TreeGrafter"/>
</dbReference>
<dbReference type="SMART" id="SM00409">
    <property type="entry name" value="IG"/>
    <property type="match status" value="1"/>
</dbReference>
<keyword evidence="7" id="KW-0393">Immunoglobulin domain</keyword>
<dbReference type="GeneTree" id="ENSGT00940000167336"/>
<organism evidence="10 11">
    <name type="scientific">Hucho hucho</name>
    <name type="common">huchen</name>
    <dbReference type="NCBI Taxonomy" id="62062"/>
    <lineage>
        <taxon>Eukaryota</taxon>
        <taxon>Metazoa</taxon>
        <taxon>Chordata</taxon>
        <taxon>Craniata</taxon>
        <taxon>Vertebrata</taxon>
        <taxon>Euteleostomi</taxon>
        <taxon>Actinopterygii</taxon>
        <taxon>Neopterygii</taxon>
        <taxon>Teleostei</taxon>
        <taxon>Protacanthopterygii</taxon>
        <taxon>Salmoniformes</taxon>
        <taxon>Salmonidae</taxon>
        <taxon>Salmoninae</taxon>
        <taxon>Hucho</taxon>
    </lineage>
</organism>
<feature type="domain" description="Ig-like" evidence="9">
    <location>
        <begin position="91"/>
        <end position="153"/>
    </location>
</feature>
<dbReference type="GO" id="GO:0045499">
    <property type="term" value="F:chemorepellent activity"/>
    <property type="evidence" value="ECO:0007669"/>
    <property type="project" value="TreeGrafter"/>
</dbReference>
<feature type="compositionally biased region" description="Polar residues" evidence="8">
    <location>
        <begin position="286"/>
        <end position="313"/>
    </location>
</feature>
<keyword evidence="4" id="KW-0732">Signal</keyword>
<feature type="region of interest" description="Disordered" evidence="8">
    <location>
        <begin position="243"/>
        <end position="397"/>
    </location>
</feature>
<dbReference type="GO" id="GO:0030335">
    <property type="term" value="P:positive regulation of cell migration"/>
    <property type="evidence" value="ECO:0007669"/>
    <property type="project" value="TreeGrafter"/>
</dbReference>
<evidence type="ECO:0000313" key="10">
    <source>
        <dbReference type="Ensembl" id="ENSHHUP00000017577.1"/>
    </source>
</evidence>
<feature type="region of interest" description="Disordered" evidence="8">
    <location>
        <begin position="178"/>
        <end position="209"/>
    </location>
</feature>
<protein>
    <submittedName>
        <fullName evidence="10">Sema domain, immunoglobulin domain (Ig), short basic domain, secreted, (semaphorin) 3Aa</fullName>
    </submittedName>
</protein>
<comment type="similarity">
    <text evidence="2">Belongs to the semaphorin family.</text>
</comment>
<reference evidence="10" key="2">
    <citation type="submission" date="2025-08" db="UniProtKB">
        <authorList>
            <consortium name="Ensembl"/>
        </authorList>
    </citation>
    <scope>IDENTIFICATION</scope>
</reference>
<evidence type="ECO:0000256" key="5">
    <source>
        <dbReference type="ARBA" id="ARBA00023157"/>
    </source>
</evidence>
<dbReference type="PANTHER" id="PTHR11036">
    <property type="entry name" value="SEMAPHORIN"/>
    <property type="match status" value="1"/>
</dbReference>
<dbReference type="AlphaFoldDB" id="A0A4W5KM61"/>
<evidence type="ECO:0000256" key="7">
    <source>
        <dbReference type="ARBA" id="ARBA00023319"/>
    </source>
</evidence>
<dbReference type="InterPro" id="IPR007110">
    <property type="entry name" value="Ig-like_dom"/>
</dbReference>
<evidence type="ECO:0000256" key="8">
    <source>
        <dbReference type="SAM" id="MobiDB-lite"/>
    </source>
</evidence>
<reference evidence="11" key="1">
    <citation type="submission" date="2018-06" db="EMBL/GenBank/DDBJ databases">
        <title>Genome assembly of Danube salmon.</title>
        <authorList>
            <person name="Macqueen D.J."/>
            <person name="Gundappa M.K."/>
        </authorList>
    </citation>
    <scope>NUCLEOTIDE SEQUENCE [LARGE SCALE GENOMIC DNA]</scope>
</reference>
<dbReference type="GO" id="GO:0005886">
    <property type="term" value="C:plasma membrane"/>
    <property type="evidence" value="ECO:0007669"/>
    <property type="project" value="TreeGrafter"/>
</dbReference>
<dbReference type="GO" id="GO:0098978">
    <property type="term" value="C:glutamatergic synapse"/>
    <property type="evidence" value="ECO:0007669"/>
    <property type="project" value="TreeGrafter"/>
</dbReference>
<keyword evidence="5" id="KW-1015">Disulfide bond</keyword>
<dbReference type="Gene3D" id="2.60.40.10">
    <property type="entry name" value="Immunoglobulins"/>
    <property type="match status" value="1"/>
</dbReference>
<evidence type="ECO:0000313" key="11">
    <source>
        <dbReference type="Proteomes" id="UP000314982"/>
    </source>
</evidence>
<dbReference type="GO" id="GO:0030215">
    <property type="term" value="F:semaphorin receptor binding"/>
    <property type="evidence" value="ECO:0007669"/>
    <property type="project" value="InterPro"/>
</dbReference>
<dbReference type="CDD" id="cd05871">
    <property type="entry name" value="Ig_Sema3"/>
    <property type="match status" value="1"/>
</dbReference>
<evidence type="ECO:0000256" key="2">
    <source>
        <dbReference type="ARBA" id="ARBA00009492"/>
    </source>
</evidence>
<dbReference type="InterPro" id="IPR027231">
    <property type="entry name" value="Semaphorin"/>
</dbReference>
<keyword evidence="3" id="KW-0964">Secreted</keyword>
<feature type="compositionally biased region" description="Low complexity" evidence="8">
    <location>
        <begin position="322"/>
        <end position="344"/>
    </location>
</feature>
<dbReference type="InterPro" id="IPR013151">
    <property type="entry name" value="Immunoglobulin_dom"/>
</dbReference>
<evidence type="ECO:0000259" key="9">
    <source>
        <dbReference type="PROSITE" id="PS50835"/>
    </source>
</evidence>
<name>A0A4W5KM61_9TELE</name>
<evidence type="ECO:0000256" key="1">
    <source>
        <dbReference type="ARBA" id="ARBA00004613"/>
    </source>
</evidence>
<proteinExistence type="inferred from homology"/>
<dbReference type="GO" id="GO:0030424">
    <property type="term" value="C:axon"/>
    <property type="evidence" value="ECO:0007669"/>
    <property type="project" value="TreeGrafter"/>
</dbReference>
<dbReference type="Proteomes" id="UP000314982">
    <property type="component" value="Unassembled WGS sequence"/>
</dbReference>
<dbReference type="Ensembl" id="ENSHHUT00000018216.1">
    <property type="protein sequence ID" value="ENSHHUP00000017577.1"/>
    <property type="gene ID" value="ENSHHUG00000010904.1"/>
</dbReference>
<dbReference type="InterPro" id="IPR036179">
    <property type="entry name" value="Ig-like_dom_sf"/>
</dbReference>
<evidence type="ECO:0000256" key="4">
    <source>
        <dbReference type="ARBA" id="ARBA00022729"/>
    </source>
</evidence>
<dbReference type="InterPro" id="IPR013783">
    <property type="entry name" value="Ig-like_fold"/>
</dbReference>
<dbReference type="FunFam" id="2.60.40.10:FF:000030">
    <property type="entry name" value="Semaphorin 3F like"/>
    <property type="match status" value="1"/>
</dbReference>
<dbReference type="SUPFAM" id="SSF48726">
    <property type="entry name" value="Immunoglobulin"/>
    <property type="match status" value="1"/>
</dbReference>